<dbReference type="PROSITE" id="PS50041">
    <property type="entry name" value="C_TYPE_LECTIN_2"/>
    <property type="match status" value="1"/>
</dbReference>
<dbReference type="GeneTree" id="ENSGT00940000162818"/>
<evidence type="ECO:0000313" key="5">
    <source>
        <dbReference type="Proteomes" id="UP000694546"/>
    </source>
</evidence>
<dbReference type="PANTHER" id="PTHR22803">
    <property type="entry name" value="MANNOSE, PHOSPHOLIPASE, LECTIN RECEPTOR RELATED"/>
    <property type="match status" value="1"/>
</dbReference>
<dbReference type="InterPro" id="IPR050111">
    <property type="entry name" value="C-type_lectin/snaclec_domain"/>
</dbReference>
<evidence type="ECO:0000256" key="1">
    <source>
        <dbReference type="ARBA" id="ARBA00023157"/>
    </source>
</evidence>
<dbReference type="OMA" id="THEHCGH"/>
<dbReference type="Proteomes" id="UP000694546">
    <property type="component" value="Chromosome 22"/>
</dbReference>
<dbReference type="InterPro" id="IPR018378">
    <property type="entry name" value="C-type_lectin_CS"/>
</dbReference>
<dbReference type="InterPro" id="IPR016186">
    <property type="entry name" value="C-type_lectin-like/link_sf"/>
</dbReference>
<feature type="chain" id="PRO_5046530802" description="C-type lectin domain-containing protein" evidence="2">
    <location>
        <begin position="18"/>
        <end position="169"/>
    </location>
</feature>
<keyword evidence="1" id="KW-1015">Disulfide bond</keyword>
<dbReference type="InterPro" id="IPR001304">
    <property type="entry name" value="C-type_lectin-like"/>
</dbReference>
<keyword evidence="5" id="KW-1185">Reference proteome</keyword>
<protein>
    <recommendedName>
        <fullName evidence="3">C-type lectin domain-containing protein</fullName>
    </recommendedName>
</protein>
<dbReference type="PROSITE" id="PS00615">
    <property type="entry name" value="C_TYPE_LECTIN_1"/>
    <property type="match status" value="1"/>
</dbReference>
<reference evidence="4" key="1">
    <citation type="submission" date="2025-08" db="UniProtKB">
        <authorList>
            <consortium name="Ensembl"/>
        </authorList>
    </citation>
    <scope>IDENTIFICATION</scope>
</reference>
<keyword evidence="2" id="KW-0732">Signal</keyword>
<evidence type="ECO:0000259" key="3">
    <source>
        <dbReference type="PROSITE" id="PS50041"/>
    </source>
</evidence>
<dbReference type="Ensembl" id="ENSGMOT00000006580.2">
    <property type="protein sequence ID" value="ENSGMOP00000035554.1"/>
    <property type="gene ID" value="ENSGMOG00000032098.1"/>
</dbReference>
<dbReference type="Gene3D" id="3.10.100.10">
    <property type="entry name" value="Mannose-Binding Protein A, subunit A"/>
    <property type="match status" value="1"/>
</dbReference>
<sequence length="169" mass="19224">MFLRSVLLCGLHALALAGPPTEPSTDSYVKLERGSCPLYWYSYGTDCYRYVASPRVWAEAELSCRNWNANLVSIHHPDEMSFITSLIENFDSSKPNHWIGFSDLHNEGWWMWSDGSMIEFVDWNENQPDNQLGGEHCAHITFDGKPAGWEDVSCTKVSSFVCKARVNCH</sequence>
<feature type="domain" description="C-type lectin" evidence="3">
    <location>
        <begin position="43"/>
        <end position="163"/>
    </location>
</feature>
<organism evidence="4 5">
    <name type="scientific">Gadus morhua</name>
    <name type="common">Atlantic cod</name>
    <dbReference type="NCBI Taxonomy" id="8049"/>
    <lineage>
        <taxon>Eukaryota</taxon>
        <taxon>Metazoa</taxon>
        <taxon>Chordata</taxon>
        <taxon>Craniata</taxon>
        <taxon>Vertebrata</taxon>
        <taxon>Euteleostomi</taxon>
        <taxon>Actinopterygii</taxon>
        <taxon>Neopterygii</taxon>
        <taxon>Teleostei</taxon>
        <taxon>Neoteleostei</taxon>
        <taxon>Acanthomorphata</taxon>
        <taxon>Zeiogadaria</taxon>
        <taxon>Gadariae</taxon>
        <taxon>Gadiformes</taxon>
        <taxon>Gadoidei</taxon>
        <taxon>Gadidae</taxon>
        <taxon>Gadus</taxon>
    </lineage>
</organism>
<dbReference type="Pfam" id="PF00059">
    <property type="entry name" value="Lectin_C"/>
    <property type="match status" value="1"/>
</dbReference>
<evidence type="ECO:0000256" key="2">
    <source>
        <dbReference type="SAM" id="SignalP"/>
    </source>
</evidence>
<dbReference type="SUPFAM" id="SSF56436">
    <property type="entry name" value="C-type lectin-like"/>
    <property type="match status" value="1"/>
</dbReference>
<dbReference type="AlphaFoldDB" id="A0A8C5APW3"/>
<dbReference type="PRINTS" id="PR01504">
    <property type="entry name" value="PNCREATITSAP"/>
</dbReference>
<dbReference type="InterPro" id="IPR016187">
    <property type="entry name" value="CTDL_fold"/>
</dbReference>
<name>A0A8C5APW3_GADMO</name>
<dbReference type="SMART" id="SM00034">
    <property type="entry name" value="CLECT"/>
    <property type="match status" value="1"/>
</dbReference>
<feature type="signal peptide" evidence="2">
    <location>
        <begin position="1"/>
        <end position="17"/>
    </location>
</feature>
<evidence type="ECO:0000313" key="4">
    <source>
        <dbReference type="Ensembl" id="ENSGMOP00000035554.1"/>
    </source>
</evidence>
<proteinExistence type="predicted"/>
<reference evidence="4" key="2">
    <citation type="submission" date="2025-09" db="UniProtKB">
        <authorList>
            <consortium name="Ensembl"/>
        </authorList>
    </citation>
    <scope>IDENTIFICATION</scope>
</reference>
<accession>A0A8C5APW3</accession>